<sequence length="241" mass="27409">MGLGSFRSLNLALLSKWLWKLKVDLEHLWARIVTAIHKLGNDLNYCFAKASSSGVWSNIAKSFREMEKFGLTTPKVMKMANSNVRWITDFEEDGKLSVAILRTRLDRATHPIPDGEFTWSNAVPKKVVCFVWRAKQNRIPSMVALIKRGVPVNTITCDVCQVNDETTDQLLIESPLAKEVWSTVEQWCGLSNSFLECTTVQEVLAKDRRWRIDIAIALQLRGCYFLVVVLKVRASMLNMSC</sequence>
<dbReference type="EMBL" id="OX465082">
    <property type="protein sequence ID" value="CAI9290855.1"/>
    <property type="molecule type" value="Genomic_DNA"/>
</dbReference>
<evidence type="ECO:0000259" key="1">
    <source>
        <dbReference type="Pfam" id="PF13966"/>
    </source>
</evidence>
<name>A0AA35ZE12_LACSI</name>
<dbReference type="Proteomes" id="UP001177003">
    <property type="component" value="Chromosome 6"/>
</dbReference>
<evidence type="ECO:0000313" key="3">
    <source>
        <dbReference type="Proteomes" id="UP001177003"/>
    </source>
</evidence>
<dbReference type="PANTHER" id="PTHR33116">
    <property type="entry name" value="REVERSE TRANSCRIPTASE ZINC-BINDING DOMAIN-CONTAINING PROTEIN-RELATED-RELATED"/>
    <property type="match status" value="1"/>
</dbReference>
<reference evidence="2" key="1">
    <citation type="submission" date="2023-04" db="EMBL/GenBank/DDBJ databases">
        <authorList>
            <person name="Vijverberg K."/>
            <person name="Xiong W."/>
            <person name="Schranz E."/>
        </authorList>
    </citation>
    <scope>NUCLEOTIDE SEQUENCE</scope>
</reference>
<dbReference type="AlphaFoldDB" id="A0AA35ZE12"/>
<dbReference type="InterPro" id="IPR026960">
    <property type="entry name" value="RVT-Znf"/>
</dbReference>
<organism evidence="2 3">
    <name type="scientific">Lactuca saligna</name>
    <name type="common">Willowleaf lettuce</name>
    <dbReference type="NCBI Taxonomy" id="75948"/>
    <lineage>
        <taxon>Eukaryota</taxon>
        <taxon>Viridiplantae</taxon>
        <taxon>Streptophyta</taxon>
        <taxon>Embryophyta</taxon>
        <taxon>Tracheophyta</taxon>
        <taxon>Spermatophyta</taxon>
        <taxon>Magnoliopsida</taxon>
        <taxon>eudicotyledons</taxon>
        <taxon>Gunneridae</taxon>
        <taxon>Pentapetalae</taxon>
        <taxon>asterids</taxon>
        <taxon>campanulids</taxon>
        <taxon>Asterales</taxon>
        <taxon>Asteraceae</taxon>
        <taxon>Cichorioideae</taxon>
        <taxon>Cichorieae</taxon>
        <taxon>Lactucinae</taxon>
        <taxon>Lactuca</taxon>
    </lineage>
</organism>
<keyword evidence="3" id="KW-1185">Reference proteome</keyword>
<accession>A0AA35ZE12</accession>
<gene>
    <name evidence="2" type="ORF">LSALG_LOCUS30027</name>
</gene>
<proteinExistence type="predicted"/>
<feature type="domain" description="Reverse transcriptase zinc-binding" evidence="1">
    <location>
        <begin position="112"/>
        <end position="181"/>
    </location>
</feature>
<protein>
    <recommendedName>
        <fullName evidence="1">Reverse transcriptase zinc-binding domain-containing protein</fullName>
    </recommendedName>
</protein>
<dbReference type="PANTHER" id="PTHR33116:SF79">
    <property type="entry name" value="REVERSE TRANSCRIPTASE DOMAIN, ZINC FINGER, CCHC-TYPE-RELATED"/>
    <property type="match status" value="1"/>
</dbReference>
<evidence type="ECO:0000313" key="2">
    <source>
        <dbReference type="EMBL" id="CAI9290855.1"/>
    </source>
</evidence>
<dbReference type="Pfam" id="PF13966">
    <property type="entry name" value="zf-RVT"/>
    <property type="match status" value="1"/>
</dbReference>